<comment type="caution">
    <text evidence="7">The sequence shown here is derived from an EMBL/GenBank/DDBJ whole genome shotgun (WGS) entry which is preliminary data.</text>
</comment>
<dbReference type="Pfam" id="PF00700">
    <property type="entry name" value="Flagellin_C"/>
    <property type="match status" value="1"/>
</dbReference>
<dbReference type="GO" id="GO:0005198">
    <property type="term" value="F:structural molecule activity"/>
    <property type="evidence" value="ECO:0007669"/>
    <property type="project" value="UniProtKB-UniRule"/>
</dbReference>
<evidence type="ECO:0000256" key="2">
    <source>
        <dbReference type="ARBA" id="ARBA00020110"/>
    </source>
</evidence>
<accession>A0A8J7HAQ2</accession>
<dbReference type="Proteomes" id="UP000623269">
    <property type="component" value="Unassembled WGS sequence"/>
</dbReference>
<proteinExistence type="inferred from homology"/>
<dbReference type="AlphaFoldDB" id="A0A8J7HAQ2"/>
<sequence>MNVSGVSSKAYEQLSTMKKLNSASDNAAGLAIVEKLNSQENGYNKGTENAEAGQDMYRVAEGGLSSITDSLQRMRELSLQAMNVTYGDSEKSAIQDEIEGLKASIQDAAKGTQFNTLKLLDGSMTDKMLATNPDGSGMKIELSDSTIESLGIADYDVTKEIDISKIDQALNMVNKYRSGIGANSNRLEHTIQYNNYAALNLAESSSRIEDADVAKSVSDLKKDQILNQYRMFAMRAKNDQARKGISALLGN</sequence>
<dbReference type="Pfam" id="PF00669">
    <property type="entry name" value="Flagellin_N"/>
    <property type="match status" value="1"/>
</dbReference>
<gene>
    <name evidence="7" type="ORF">I5677_11760</name>
</gene>
<dbReference type="Gene3D" id="1.20.1330.10">
    <property type="entry name" value="f41 fragment of flagellin, N-terminal domain"/>
    <property type="match status" value="1"/>
</dbReference>
<keyword evidence="8" id="KW-1185">Reference proteome</keyword>
<feature type="domain" description="Flagellin C-terminal" evidence="6">
    <location>
        <begin position="163"/>
        <end position="234"/>
    </location>
</feature>
<comment type="similarity">
    <text evidence="1 4">Belongs to the bacterial flagellin family.</text>
</comment>
<keyword evidence="4" id="KW-0964">Secreted</keyword>
<organism evidence="7 8">
    <name type="scientific">Mobilitalea sibirica</name>
    <dbReference type="NCBI Taxonomy" id="1462919"/>
    <lineage>
        <taxon>Bacteria</taxon>
        <taxon>Bacillati</taxon>
        <taxon>Bacillota</taxon>
        <taxon>Clostridia</taxon>
        <taxon>Lachnospirales</taxon>
        <taxon>Lachnospiraceae</taxon>
        <taxon>Mobilitalea</taxon>
    </lineage>
</organism>
<dbReference type="EMBL" id="JAEAGR010000012">
    <property type="protein sequence ID" value="MBH1941570.1"/>
    <property type="molecule type" value="Genomic_DNA"/>
</dbReference>
<evidence type="ECO:0000259" key="6">
    <source>
        <dbReference type="Pfam" id="PF00700"/>
    </source>
</evidence>
<keyword evidence="7" id="KW-0969">Cilium</keyword>
<feature type="domain" description="Flagellin N-terminal" evidence="5">
    <location>
        <begin position="8"/>
        <end position="125"/>
    </location>
</feature>
<dbReference type="InterPro" id="IPR001492">
    <property type="entry name" value="Flagellin"/>
</dbReference>
<evidence type="ECO:0000256" key="4">
    <source>
        <dbReference type="RuleBase" id="RU362073"/>
    </source>
</evidence>
<evidence type="ECO:0000313" key="7">
    <source>
        <dbReference type="EMBL" id="MBH1941570.1"/>
    </source>
</evidence>
<dbReference type="GO" id="GO:0009288">
    <property type="term" value="C:bacterial-type flagellum"/>
    <property type="evidence" value="ECO:0007669"/>
    <property type="project" value="UniProtKB-SubCell"/>
</dbReference>
<name>A0A8J7HAQ2_9FIRM</name>
<dbReference type="InterPro" id="IPR001029">
    <property type="entry name" value="Flagellin_N"/>
</dbReference>
<evidence type="ECO:0000259" key="5">
    <source>
        <dbReference type="Pfam" id="PF00669"/>
    </source>
</evidence>
<keyword evidence="3 4" id="KW-0975">Bacterial flagellum</keyword>
<keyword evidence="7" id="KW-0282">Flagellum</keyword>
<comment type="function">
    <text evidence="4">Flagellin is the subunit protein which polymerizes to form the filaments of bacterial flagella.</text>
</comment>
<dbReference type="PANTHER" id="PTHR42792:SF2">
    <property type="entry name" value="FLAGELLIN"/>
    <property type="match status" value="1"/>
</dbReference>
<evidence type="ECO:0000256" key="3">
    <source>
        <dbReference type="ARBA" id="ARBA00023143"/>
    </source>
</evidence>
<dbReference type="PANTHER" id="PTHR42792">
    <property type="entry name" value="FLAGELLIN"/>
    <property type="match status" value="1"/>
</dbReference>
<dbReference type="GO" id="GO:0005576">
    <property type="term" value="C:extracellular region"/>
    <property type="evidence" value="ECO:0007669"/>
    <property type="project" value="UniProtKB-SubCell"/>
</dbReference>
<evidence type="ECO:0000256" key="1">
    <source>
        <dbReference type="ARBA" id="ARBA00005709"/>
    </source>
</evidence>
<comment type="subcellular location">
    <subcellularLocation>
        <location evidence="4">Secreted</location>
    </subcellularLocation>
    <subcellularLocation>
        <location evidence="4">Bacterial flagellum</location>
    </subcellularLocation>
</comment>
<reference evidence="7" key="1">
    <citation type="submission" date="2020-12" db="EMBL/GenBank/DDBJ databases">
        <title>M. sibirica DSM 26468T genome.</title>
        <authorList>
            <person name="Thieme N."/>
            <person name="Rettenmaier R."/>
            <person name="Zverlov V."/>
            <person name="Liebl W."/>
        </authorList>
    </citation>
    <scope>NUCLEOTIDE SEQUENCE</scope>
    <source>
        <strain evidence="7">DSM 26468</strain>
    </source>
</reference>
<dbReference type="PRINTS" id="PR00207">
    <property type="entry name" value="FLAGELLIN"/>
</dbReference>
<dbReference type="SUPFAM" id="SSF64518">
    <property type="entry name" value="Phase 1 flagellin"/>
    <property type="match status" value="1"/>
</dbReference>
<dbReference type="RefSeq" id="WP_197661815.1">
    <property type="nucleotide sequence ID" value="NZ_JAEAGR010000012.1"/>
</dbReference>
<dbReference type="InterPro" id="IPR046358">
    <property type="entry name" value="Flagellin_C"/>
</dbReference>
<keyword evidence="7" id="KW-0966">Cell projection</keyword>
<evidence type="ECO:0000313" key="8">
    <source>
        <dbReference type="Proteomes" id="UP000623269"/>
    </source>
</evidence>
<protein>
    <recommendedName>
        <fullName evidence="2 4">Flagellin</fullName>
    </recommendedName>
</protein>